<reference evidence="1 2" key="1">
    <citation type="submission" date="2018-10" db="EMBL/GenBank/DDBJ databases">
        <title>Sequencing the genomes of 1000 actinobacteria strains.</title>
        <authorList>
            <person name="Klenk H.-P."/>
        </authorList>
    </citation>
    <scope>NUCLEOTIDE SEQUENCE [LARGE SCALE GENOMIC DNA]</scope>
    <source>
        <strain evidence="1 2">DSM 17894</strain>
    </source>
</reference>
<dbReference type="AlphaFoldDB" id="A0A495IGU4"/>
<evidence type="ECO:0000313" key="2">
    <source>
        <dbReference type="Proteomes" id="UP000280008"/>
    </source>
</evidence>
<keyword evidence="2" id="KW-1185">Reference proteome</keyword>
<sequence>MHELVHPLRSSDYVRSGLDDRDIRTRAARGELARLAPGVYLEAAQWRALDDRGRYVAKVAALVDRLSRPVAISHWSAAAVVGLPHADGWPSRVEVTDSGVVRSRSTATLLRREGALRAADVELWGDLWVTTAARTAADLALTEPFENAVVVLDHGLRHGMFSRDDVREHLSLLPRAKRLPTALRAVDFASEKAEYAGESFSRVGMAVRGFVASVLQQPFRDRLGLIGNADFWFPEVGIVGEFDGDWKYTDPRWLRGRTAAEAIIDEKRRQARLEAHPLVRRVVRWDYAVARNPDELARRLASSGVPRVAAPLRRSRGS</sequence>
<gene>
    <name evidence="1" type="ORF">C8E83_2345</name>
</gene>
<dbReference type="EMBL" id="RBKS01000001">
    <property type="protein sequence ID" value="RKR75207.1"/>
    <property type="molecule type" value="Genomic_DNA"/>
</dbReference>
<name>A0A495IGU4_9MICO</name>
<dbReference type="OrthoDB" id="5517693at2"/>
<organism evidence="1 2">
    <name type="scientific">Frondihabitans australicus</name>
    <dbReference type="NCBI Taxonomy" id="386892"/>
    <lineage>
        <taxon>Bacteria</taxon>
        <taxon>Bacillati</taxon>
        <taxon>Actinomycetota</taxon>
        <taxon>Actinomycetes</taxon>
        <taxon>Micrococcales</taxon>
        <taxon>Microbacteriaceae</taxon>
        <taxon>Frondihabitans</taxon>
    </lineage>
</organism>
<evidence type="ECO:0000313" key="1">
    <source>
        <dbReference type="EMBL" id="RKR75207.1"/>
    </source>
</evidence>
<proteinExistence type="predicted"/>
<dbReference type="Proteomes" id="UP000280008">
    <property type="component" value="Unassembled WGS sequence"/>
</dbReference>
<protein>
    <submittedName>
        <fullName evidence="1">Uncharacterized protein</fullName>
    </submittedName>
</protein>
<dbReference type="RefSeq" id="WP_121370028.1">
    <property type="nucleotide sequence ID" value="NZ_RBKS01000001.1"/>
</dbReference>
<comment type="caution">
    <text evidence="1">The sequence shown here is derived from an EMBL/GenBank/DDBJ whole genome shotgun (WGS) entry which is preliminary data.</text>
</comment>
<accession>A0A495IGU4</accession>